<dbReference type="InterPro" id="IPR011201">
    <property type="entry name" value="Zinc-ribbon_6_bact"/>
</dbReference>
<dbReference type="AlphaFoldDB" id="A0A084U8T7"/>
<dbReference type="EMBL" id="JMQM01000001">
    <property type="protein sequence ID" value="KFB09373.1"/>
    <property type="molecule type" value="Genomic_DNA"/>
</dbReference>
<comment type="caution">
    <text evidence="2">The sequence shown here is derived from an EMBL/GenBank/DDBJ whole genome shotgun (WGS) entry which is preliminary data.</text>
</comment>
<proteinExistence type="predicted"/>
<dbReference type="InterPro" id="IPR031321">
    <property type="entry name" value="UCP012641"/>
</dbReference>
<reference evidence="2 3" key="1">
    <citation type="submission" date="2014-05" db="EMBL/GenBank/DDBJ databases">
        <title>Draft Genome Sequence of Nitratireductor basaltis Strain UMTGB225, A Marine Bacterium Isolated from Green Barrel Tunicate.</title>
        <authorList>
            <person name="Gan H.Y."/>
        </authorList>
    </citation>
    <scope>NUCLEOTIDE SEQUENCE [LARGE SCALE GENOMIC DNA]</scope>
    <source>
        <strain evidence="2 3">UMTGB225</strain>
    </source>
</reference>
<keyword evidence="3" id="KW-1185">Reference proteome</keyword>
<dbReference type="PIRSF" id="PIRSF012641">
    <property type="entry name" value="UCP012641"/>
    <property type="match status" value="1"/>
</dbReference>
<evidence type="ECO:0000259" key="1">
    <source>
        <dbReference type="Pfam" id="PF10005"/>
    </source>
</evidence>
<accession>A0A084U8T7</accession>
<name>A0A084U8T7_9HYPH</name>
<dbReference type="Gene3D" id="3.40.390.70">
    <property type="match status" value="1"/>
</dbReference>
<dbReference type="STRING" id="472175.EL18_00388"/>
<dbReference type="PATRIC" id="fig|472175.3.peg.402"/>
<protein>
    <recommendedName>
        <fullName evidence="1">Zinc-ribbon domain-containing protein</fullName>
    </recommendedName>
</protein>
<gene>
    <name evidence="2" type="ORF">EL18_00388</name>
</gene>
<dbReference type="Proteomes" id="UP000053675">
    <property type="component" value="Unassembled WGS sequence"/>
</dbReference>
<dbReference type="RefSeq" id="WP_036479216.1">
    <property type="nucleotide sequence ID" value="NZ_JMQM01000001.1"/>
</dbReference>
<dbReference type="Pfam" id="PF10005">
    <property type="entry name" value="Zn_ribbon_DZR_6"/>
    <property type="match status" value="1"/>
</dbReference>
<feature type="domain" description="Zinc-ribbon" evidence="1">
    <location>
        <begin position="4"/>
        <end position="78"/>
    </location>
</feature>
<evidence type="ECO:0000313" key="3">
    <source>
        <dbReference type="Proteomes" id="UP000053675"/>
    </source>
</evidence>
<dbReference type="eggNOG" id="COG4307">
    <property type="taxonomic scope" value="Bacteria"/>
</dbReference>
<evidence type="ECO:0000313" key="2">
    <source>
        <dbReference type="EMBL" id="KFB09373.1"/>
    </source>
</evidence>
<organism evidence="2 3">
    <name type="scientific">Nitratireductor basaltis</name>
    <dbReference type="NCBI Taxonomy" id="472175"/>
    <lineage>
        <taxon>Bacteria</taxon>
        <taxon>Pseudomonadati</taxon>
        <taxon>Pseudomonadota</taxon>
        <taxon>Alphaproteobacteria</taxon>
        <taxon>Hyphomicrobiales</taxon>
        <taxon>Phyllobacteriaceae</taxon>
        <taxon>Nitratireductor</taxon>
    </lineage>
</organism>
<dbReference type="OrthoDB" id="256753at2"/>
<dbReference type="Pfam" id="PF15887">
    <property type="entry name" value="Peptidase_Mx"/>
    <property type="match status" value="1"/>
</dbReference>
<sequence length="335" mass="38334">MRIFECGKCRQAVYFDSSICVHCGSRQGYDAHGFQMRVLGVQHRLCANAHHGACNWLAEEGQNHCLACRHNLTIPNLSRPENHDNWVRIENAKRHLFYSILSWQLPAPTKVEDPGRGLAFEFLSDIEDADGNVKRVLTGHDNGLITINIAEGDDVERERRRTAMGEPYRTLLGHFRHEIGHYYWDRLVQEGSRLDQFRSVFGDEREDYADALKRHHEQGPPDDWSGNYISAYATAHPWEDFAETFAHFVHMVDTLETARAWGLQLASSGYVARIDFEPYRLGDVKRMHAHWVPLTLAINALNRSMGQPDLYPFVMPSAVLKKLGFIAGLLVDQRP</sequence>